<protein>
    <submittedName>
        <fullName evidence="2">Uncharacterized protein</fullName>
    </submittedName>
</protein>
<dbReference type="InterPro" id="IPR035959">
    <property type="entry name" value="RutC-like_sf"/>
</dbReference>
<dbReference type="GO" id="GO:0005829">
    <property type="term" value="C:cytosol"/>
    <property type="evidence" value="ECO:0007669"/>
    <property type="project" value="TreeGrafter"/>
</dbReference>
<accession>A0A427XWW7</accession>
<evidence type="ECO:0000313" key="3">
    <source>
        <dbReference type="Proteomes" id="UP000279236"/>
    </source>
</evidence>
<dbReference type="RefSeq" id="XP_028477233.1">
    <property type="nucleotide sequence ID" value="XM_028622341.1"/>
</dbReference>
<dbReference type="GO" id="GO:0019239">
    <property type="term" value="F:deaminase activity"/>
    <property type="evidence" value="ECO:0007669"/>
    <property type="project" value="TreeGrafter"/>
</dbReference>
<gene>
    <name evidence="2" type="ORF">EHS24_006956</name>
</gene>
<dbReference type="FunFam" id="3.30.1330.40:FF:000001">
    <property type="entry name" value="L-PSP family endoribonuclease"/>
    <property type="match status" value="1"/>
</dbReference>
<dbReference type="AlphaFoldDB" id="A0A427XWW7"/>
<evidence type="ECO:0000256" key="1">
    <source>
        <dbReference type="ARBA" id="ARBA00010552"/>
    </source>
</evidence>
<dbReference type="OrthoDB" id="309640at2759"/>
<evidence type="ECO:0000313" key="2">
    <source>
        <dbReference type="EMBL" id="RSH83281.1"/>
    </source>
</evidence>
<comment type="caution">
    <text evidence="2">The sequence shown here is derived from an EMBL/GenBank/DDBJ whole genome shotgun (WGS) entry which is preliminary data.</text>
</comment>
<dbReference type="Pfam" id="PF01042">
    <property type="entry name" value="Ribonuc_L-PSP"/>
    <property type="match status" value="1"/>
</dbReference>
<name>A0A427XWW7_9TREE</name>
<dbReference type="InterPro" id="IPR006056">
    <property type="entry name" value="RidA"/>
</dbReference>
<dbReference type="PROSITE" id="PS01094">
    <property type="entry name" value="UPF0076"/>
    <property type="match status" value="1"/>
</dbReference>
<reference evidence="2 3" key="1">
    <citation type="submission" date="2018-11" db="EMBL/GenBank/DDBJ databases">
        <title>Genome sequence of Apiotrichum porosum DSM 27194.</title>
        <authorList>
            <person name="Aliyu H."/>
            <person name="Gorte O."/>
            <person name="Ochsenreither K."/>
        </authorList>
    </citation>
    <scope>NUCLEOTIDE SEQUENCE [LARGE SCALE GENOMIC DNA]</scope>
    <source>
        <strain evidence="2 3">DSM 27194</strain>
    </source>
</reference>
<proteinExistence type="inferred from homology"/>
<dbReference type="GO" id="GO:0005739">
    <property type="term" value="C:mitochondrion"/>
    <property type="evidence" value="ECO:0007669"/>
    <property type="project" value="TreeGrafter"/>
</dbReference>
<dbReference type="Gene3D" id="3.30.1330.40">
    <property type="entry name" value="RutC-like"/>
    <property type="match status" value="1"/>
</dbReference>
<dbReference type="InterPro" id="IPR019897">
    <property type="entry name" value="RidA_CS"/>
</dbReference>
<comment type="similarity">
    <text evidence="1">Belongs to the RutC family.</text>
</comment>
<keyword evidence="3" id="KW-1185">Reference proteome</keyword>
<organism evidence="2 3">
    <name type="scientific">Apiotrichum porosum</name>
    <dbReference type="NCBI Taxonomy" id="105984"/>
    <lineage>
        <taxon>Eukaryota</taxon>
        <taxon>Fungi</taxon>
        <taxon>Dikarya</taxon>
        <taxon>Basidiomycota</taxon>
        <taxon>Agaricomycotina</taxon>
        <taxon>Tremellomycetes</taxon>
        <taxon>Trichosporonales</taxon>
        <taxon>Trichosporonaceae</taxon>
        <taxon>Apiotrichum</taxon>
    </lineage>
</organism>
<dbReference type="PANTHER" id="PTHR11803">
    <property type="entry name" value="2-IMINOBUTANOATE/2-IMINOPROPANOATE DEAMINASE RIDA"/>
    <property type="match status" value="1"/>
</dbReference>
<dbReference type="CDD" id="cd00448">
    <property type="entry name" value="YjgF_YER057c_UK114_family"/>
    <property type="match status" value="1"/>
</dbReference>
<dbReference type="SUPFAM" id="SSF55298">
    <property type="entry name" value="YjgF-like"/>
    <property type="match status" value="1"/>
</dbReference>
<dbReference type="Proteomes" id="UP000279236">
    <property type="component" value="Unassembled WGS sequence"/>
</dbReference>
<dbReference type="PANTHER" id="PTHR11803:SF58">
    <property type="entry name" value="PROTEIN HMF1-RELATED"/>
    <property type="match status" value="1"/>
</dbReference>
<sequence>MSDRTANAVPGLPAAPAFLSSAIISNGFVFASGQIPMTPEGVLVKGTMTERLNQCIDNLAKVLKAHGSGVEHIVKTNIFVTSYEHFDEMNKAYTARMPTPAPARSCIGVAVLPRGTDIEIECVAAVPKAKL</sequence>
<dbReference type="InterPro" id="IPR006175">
    <property type="entry name" value="YjgF/YER057c/UK114"/>
</dbReference>
<dbReference type="EMBL" id="RSCE01000004">
    <property type="protein sequence ID" value="RSH83281.1"/>
    <property type="molecule type" value="Genomic_DNA"/>
</dbReference>
<dbReference type="NCBIfam" id="TIGR00004">
    <property type="entry name" value="Rid family detoxifying hydrolase"/>
    <property type="match status" value="1"/>
</dbReference>
<dbReference type="GeneID" id="39591499"/>
<dbReference type="STRING" id="105984.A0A427XWW7"/>